<evidence type="ECO:0000256" key="1">
    <source>
        <dbReference type="ARBA" id="ARBA00004141"/>
    </source>
</evidence>
<dbReference type="Proteomes" id="UP000717752">
    <property type="component" value="Unassembled WGS sequence"/>
</dbReference>
<evidence type="ECO:0000313" key="8">
    <source>
        <dbReference type="Proteomes" id="UP000717752"/>
    </source>
</evidence>
<accession>A0ABS7H1R7</accession>
<comment type="similarity">
    <text evidence="2">Belongs to the TspO/BZRP family.</text>
</comment>
<name>A0ABS7H1R7_9HYPH</name>
<gene>
    <name evidence="7" type="ORF">JNB85_27325</name>
</gene>
<feature type="transmembrane region" description="Helical" evidence="6">
    <location>
        <begin position="75"/>
        <end position="94"/>
    </location>
</feature>
<evidence type="ECO:0000256" key="5">
    <source>
        <dbReference type="ARBA" id="ARBA00023136"/>
    </source>
</evidence>
<keyword evidence="4 6" id="KW-1133">Transmembrane helix</keyword>
<feature type="transmembrane region" description="Helical" evidence="6">
    <location>
        <begin position="51"/>
        <end position="69"/>
    </location>
</feature>
<feature type="transmembrane region" description="Helical" evidence="6">
    <location>
        <begin position="20"/>
        <end position="39"/>
    </location>
</feature>
<comment type="caution">
    <text evidence="7">The sequence shown here is derived from an EMBL/GenBank/DDBJ whole genome shotgun (WGS) entry which is preliminary data.</text>
</comment>
<dbReference type="PANTHER" id="PTHR10057:SF0">
    <property type="entry name" value="TRANSLOCATOR PROTEIN"/>
    <property type="match status" value="1"/>
</dbReference>
<dbReference type="CDD" id="cd15904">
    <property type="entry name" value="TSPO_MBR"/>
    <property type="match status" value="1"/>
</dbReference>
<reference evidence="7 8" key="1">
    <citation type="journal article" date="2021" name="MBio">
        <title>Poor Competitiveness of Bradyrhizobium in Pigeon Pea Root Colonization in Indian Soils.</title>
        <authorList>
            <person name="Chalasani D."/>
            <person name="Basu A."/>
            <person name="Pullabhotla S.V.S.R.N."/>
            <person name="Jorrin B."/>
            <person name="Neal A.L."/>
            <person name="Poole P.S."/>
            <person name="Podile A.R."/>
            <person name="Tkacz A."/>
        </authorList>
    </citation>
    <scope>NUCLEOTIDE SEQUENCE [LARGE SCALE GENOMIC DNA]</scope>
    <source>
        <strain evidence="7 8">HU56</strain>
    </source>
</reference>
<proteinExistence type="inferred from homology"/>
<dbReference type="Gene3D" id="1.20.1260.100">
    <property type="entry name" value="TspO/MBR protein"/>
    <property type="match status" value="1"/>
</dbReference>
<evidence type="ECO:0000256" key="6">
    <source>
        <dbReference type="SAM" id="Phobius"/>
    </source>
</evidence>
<feature type="transmembrane region" description="Helical" evidence="6">
    <location>
        <begin position="106"/>
        <end position="126"/>
    </location>
</feature>
<evidence type="ECO:0000256" key="4">
    <source>
        <dbReference type="ARBA" id="ARBA00022989"/>
    </source>
</evidence>
<dbReference type="InterPro" id="IPR038330">
    <property type="entry name" value="TspO/MBR-related_sf"/>
</dbReference>
<evidence type="ECO:0000313" key="7">
    <source>
        <dbReference type="EMBL" id="MBW9056129.1"/>
    </source>
</evidence>
<evidence type="ECO:0000256" key="3">
    <source>
        <dbReference type="ARBA" id="ARBA00022692"/>
    </source>
</evidence>
<keyword evidence="5 6" id="KW-0472">Membrane</keyword>
<dbReference type="PIRSF" id="PIRSF005859">
    <property type="entry name" value="PBR"/>
    <property type="match status" value="1"/>
</dbReference>
<dbReference type="EMBL" id="JAEUAK010000015">
    <property type="protein sequence ID" value="MBW9056129.1"/>
    <property type="molecule type" value="Genomic_DNA"/>
</dbReference>
<keyword evidence="8" id="KW-1185">Reference proteome</keyword>
<evidence type="ECO:0000256" key="2">
    <source>
        <dbReference type="ARBA" id="ARBA00007524"/>
    </source>
</evidence>
<keyword evidence="3 6" id="KW-0812">Transmembrane</keyword>
<comment type="subcellular location">
    <subcellularLocation>
        <location evidence="1">Membrane</location>
        <topology evidence="1">Multi-pass membrane protein</topology>
    </subcellularLocation>
</comment>
<dbReference type="Pfam" id="PF03073">
    <property type="entry name" value="TspO_MBR"/>
    <property type="match status" value="1"/>
</dbReference>
<sequence length="127" mass="14003">MNMPGEWYDSLAKPWFTPPNWVFGPAWTILYVLIGIAGARTFEQSRASPAMIAWIAQLVLNFAWSPAFFGLQLPALGLAIIIVLLLSILAFIGLSWRRDLVSSALFIPYGLWVGYATALNAAIVSMN</sequence>
<organism evidence="7 8">
    <name type="scientific">Rhizobium mesosinicum</name>
    <dbReference type="NCBI Taxonomy" id="335017"/>
    <lineage>
        <taxon>Bacteria</taxon>
        <taxon>Pseudomonadati</taxon>
        <taxon>Pseudomonadota</taxon>
        <taxon>Alphaproteobacteria</taxon>
        <taxon>Hyphomicrobiales</taxon>
        <taxon>Rhizobiaceae</taxon>
        <taxon>Rhizobium/Agrobacterium group</taxon>
        <taxon>Rhizobium</taxon>
    </lineage>
</organism>
<dbReference type="PANTHER" id="PTHR10057">
    <property type="entry name" value="PERIPHERAL-TYPE BENZODIAZEPINE RECEPTOR"/>
    <property type="match status" value="1"/>
</dbReference>
<dbReference type="InterPro" id="IPR004307">
    <property type="entry name" value="TspO_MBR"/>
</dbReference>
<protein>
    <submittedName>
        <fullName evidence="7">Tryptophan-rich sensory protein</fullName>
    </submittedName>
</protein>